<keyword evidence="5" id="KW-1185">Reference proteome</keyword>
<proteinExistence type="predicted"/>
<dbReference type="PANTHER" id="PTHR20932:SF2">
    <property type="entry name" value="AND PUTATIVE PEPTIDOGLYCAN-BINDING DOMAIN-CONTAINING PROTEIN 1-RELATED"/>
    <property type="match status" value="1"/>
</dbReference>
<dbReference type="GeneID" id="108441930"/>
<reference evidence="4 5" key="1">
    <citation type="submission" date="2020-10" db="EMBL/GenBank/DDBJ databases">
        <title>Pygocentrus nattereri (red-bellied piranha) genome, fPygNat1, primary haplotype.</title>
        <authorList>
            <person name="Myers G."/>
            <person name="Meyer A."/>
            <person name="Karagic N."/>
            <person name="Pippel M."/>
            <person name="Winkler S."/>
            <person name="Tracey A."/>
            <person name="Wood J."/>
            <person name="Formenti G."/>
            <person name="Howe K."/>
            <person name="Fedrigo O."/>
            <person name="Jarvis E.D."/>
        </authorList>
    </citation>
    <scope>NUCLEOTIDE SEQUENCE [LARGE SCALE GENOMIC DNA]</scope>
</reference>
<protein>
    <recommendedName>
        <fullName evidence="1">LysM and putative peptidoglycan-binding domain-containing protein 1</fullName>
    </recommendedName>
</protein>
<organism evidence="4 5">
    <name type="scientific">Pygocentrus nattereri</name>
    <name type="common">Red-bellied piranha</name>
    <dbReference type="NCBI Taxonomy" id="42514"/>
    <lineage>
        <taxon>Eukaryota</taxon>
        <taxon>Metazoa</taxon>
        <taxon>Chordata</taxon>
        <taxon>Craniata</taxon>
        <taxon>Vertebrata</taxon>
        <taxon>Euteleostomi</taxon>
        <taxon>Actinopterygii</taxon>
        <taxon>Neopterygii</taxon>
        <taxon>Teleostei</taxon>
        <taxon>Ostariophysi</taxon>
        <taxon>Characiformes</taxon>
        <taxon>Characoidei</taxon>
        <taxon>Pygocentrus</taxon>
    </lineage>
</organism>
<evidence type="ECO:0000313" key="4">
    <source>
        <dbReference type="Ensembl" id="ENSPNAP00000040967.1"/>
    </source>
</evidence>
<dbReference type="InterPro" id="IPR018392">
    <property type="entry name" value="LysM"/>
</dbReference>
<reference evidence="4" key="3">
    <citation type="submission" date="2025-09" db="UniProtKB">
        <authorList>
            <consortium name="Ensembl"/>
        </authorList>
    </citation>
    <scope>IDENTIFICATION</scope>
</reference>
<evidence type="ECO:0000259" key="3">
    <source>
        <dbReference type="PROSITE" id="PS51782"/>
    </source>
</evidence>
<dbReference type="InterPro" id="IPR036779">
    <property type="entry name" value="LysM_dom_sf"/>
</dbReference>
<gene>
    <name evidence="4" type="primary">LYSMD1</name>
</gene>
<dbReference type="CDD" id="cd00118">
    <property type="entry name" value="LysM"/>
    <property type="match status" value="1"/>
</dbReference>
<dbReference type="Proteomes" id="UP001501920">
    <property type="component" value="Chromosome 3"/>
</dbReference>
<dbReference type="InterPro" id="IPR045030">
    <property type="entry name" value="LYSM1-4"/>
</dbReference>
<dbReference type="CTD" id="388695"/>
<evidence type="ECO:0000313" key="5">
    <source>
        <dbReference type="Proteomes" id="UP001501920"/>
    </source>
</evidence>
<feature type="compositionally biased region" description="Low complexity" evidence="2">
    <location>
        <begin position="175"/>
        <end position="185"/>
    </location>
</feature>
<dbReference type="Ensembl" id="ENSPNAT00000084308.1">
    <property type="protein sequence ID" value="ENSPNAP00000040967.1"/>
    <property type="gene ID" value="ENSPNAG00000032724.1"/>
</dbReference>
<dbReference type="RefSeq" id="XP_017577193.1">
    <property type="nucleotide sequence ID" value="XM_017721704.2"/>
</dbReference>
<dbReference type="PROSITE" id="PS51782">
    <property type="entry name" value="LYSM"/>
    <property type="match status" value="1"/>
</dbReference>
<reference evidence="4" key="2">
    <citation type="submission" date="2025-08" db="UniProtKB">
        <authorList>
            <consortium name="Ensembl"/>
        </authorList>
    </citation>
    <scope>IDENTIFICATION</scope>
</reference>
<dbReference type="Gene3D" id="3.10.350.10">
    <property type="entry name" value="LysM domain"/>
    <property type="match status" value="1"/>
</dbReference>
<dbReference type="AlphaFoldDB" id="A0AAR2ISG4"/>
<evidence type="ECO:0000256" key="2">
    <source>
        <dbReference type="SAM" id="MobiDB-lite"/>
    </source>
</evidence>
<accession>A0AAR2ISG4</accession>
<evidence type="ECO:0000256" key="1">
    <source>
        <dbReference type="ARBA" id="ARBA00040996"/>
    </source>
</evidence>
<dbReference type="SMART" id="SM00257">
    <property type="entry name" value="LysM"/>
    <property type="match status" value="1"/>
</dbReference>
<name>A0AAR2ISG4_PYGNA</name>
<dbReference type="GeneTree" id="ENSGT00940000160002"/>
<feature type="domain" description="LysM" evidence="3">
    <location>
        <begin position="40"/>
        <end position="84"/>
    </location>
</feature>
<dbReference type="PANTHER" id="PTHR20932">
    <property type="entry name" value="LYSM AND PUTATIVE PEPTIDOGLYCAN-BINDING DOMAIN-CONTAINING PROTEIN"/>
    <property type="match status" value="1"/>
</dbReference>
<dbReference type="Pfam" id="PF01476">
    <property type="entry name" value="LysM"/>
    <property type="match status" value="1"/>
</dbReference>
<sequence>MSSDRVSSLTGTHGLLRGQRTKSYGSLVTSSLSPVRQKRIEHQVQPGDTLQGLSLKYGVSMEQIKRANRLYTNDSIFLKKFLSIPVLTESLSFTNESELLQELSNQEERISQHLVPAGNGQTDSESQEVPSDLSPSDYFKRMDSLIDQSKQAAIKTCQEGDEQFSSMEQLRHSRQGSSVSSQGQQAILGAVPLTISKRTKKLRDREDEIFQL</sequence>
<feature type="region of interest" description="Disordered" evidence="2">
    <location>
        <begin position="160"/>
        <end position="185"/>
    </location>
</feature>
<dbReference type="SUPFAM" id="SSF54106">
    <property type="entry name" value="LysM domain"/>
    <property type="match status" value="1"/>
</dbReference>